<dbReference type="AlphaFoldDB" id="A0A0P8WPQ4"/>
<name>A0A0P8WPQ4_9CLOT</name>
<sequence length="68" mass="8267">MEIIHDHDPYAMKEQLSQIMPGMFEWSYIEKGPYDWRVDIKKVFKKPQIQNSSHMDNLFYSDKYTSIH</sequence>
<feature type="domain" description="DUF2249" evidence="1">
    <location>
        <begin position="1"/>
        <end position="42"/>
    </location>
</feature>
<evidence type="ECO:0000313" key="2">
    <source>
        <dbReference type="EMBL" id="KPU44533.1"/>
    </source>
</evidence>
<evidence type="ECO:0000259" key="1">
    <source>
        <dbReference type="Pfam" id="PF10006"/>
    </source>
</evidence>
<gene>
    <name evidence="2" type="ORF">OXPF_16160</name>
</gene>
<organism evidence="2 3">
    <name type="scientific">Oxobacter pfennigii</name>
    <dbReference type="NCBI Taxonomy" id="36849"/>
    <lineage>
        <taxon>Bacteria</taxon>
        <taxon>Bacillati</taxon>
        <taxon>Bacillota</taxon>
        <taxon>Clostridia</taxon>
        <taxon>Eubacteriales</taxon>
        <taxon>Clostridiaceae</taxon>
        <taxon>Oxobacter</taxon>
    </lineage>
</organism>
<dbReference type="EMBL" id="LKET01000029">
    <property type="protein sequence ID" value="KPU44533.1"/>
    <property type="molecule type" value="Genomic_DNA"/>
</dbReference>
<dbReference type="Proteomes" id="UP000050326">
    <property type="component" value="Unassembled WGS sequence"/>
</dbReference>
<reference evidence="2 3" key="1">
    <citation type="submission" date="2015-09" db="EMBL/GenBank/DDBJ databases">
        <title>Genome sequence of Oxobacter pfennigii DSM 3222.</title>
        <authorList>
            <person name="Poehlein A."/>
            <person name="Bengelsdorf F.R."/>
            <person name="Schiel-Bengelsdorf B."/>
            <person name="Duerre P."/>
            <person name="Daniel R."/>
        </authorList>
    </citation>
    <scope>NUCLEOTIDE SEQUENCE [LARGE SCALE GENOMIC DNA]</scope>
    <source>
        <strain evidence="2 3">DSM 3222</strain>
    </source>
</reference>
<dbReference type="STRING" id="36849.OXPF_16160"/>
<evidence type="ECO:0000313" key="3">
    <source>
        <dbReference type="Proteomes" id="UP000050326"/>
    </source>
</evidence>
<comment type="caution">
    <text evidence="2">The sequence shown here is derived from an EMBL/GenBank/DDBJ whole genome shotgun (WGS) entry which is preliminary data.</text>
</comment>
<protein>
    <recommendedName>
        <fullName evidence="1">DUF2249 domain-containing protein</fullName>
    </recommendedName>
</protein>
<keyword evidence="3" id="KW-1185">Reference proteome</keyword>
<proteinExistence type="predicted"/>
<dbReference type="InterPro" id="IPR018720">
    <property type="entry name" value="DUF2249"/>
</dbReference>
<accession>A0A0P8WPQ4</accession>
<dbReference type="Pfam" id="PF10006">
    <property type="entry name" value="DUF2249"/>
    <property type="match status" value="1"/>
</dbReference>